<reference evidence="1 2" key="1">
    <citation type="journal article" date="2020" name="Nature">
        <title>Isolation of an archaeon at the prokaryote-eukaryote interface.</title>
        <authorList>
            <person name="Imachi H."/>
            <person name="Nobu M.K."/>
            <person name="Nakahara N."/>
            <person name="Morono Y."/>
            <person name="Ogawara M."/>
            <person name="Takaki Y."/>
            <person name="Takano Y."/>
            <person name="Uematsu K."/>
            <person name="Ikuta T."/>
            <person name="Ito M."/>
            <person name="Matsui Y."/>
            <person name="Miyazaki M."/>
            <person name="Murata K."/>
            <person name="Saito Y."/>
            <person name="Sakai S."/>
            <person name="Song C."/>
            <person name="Tasumi E."/>
            <person name="Yamanaka Y."/>
            <person name="Yamaguchi T."/>
            <person name="Kamagata Y."/>
            <person name="Tamaki H."/>
            <person name="Takai K."/>
        </authorList>
    </citation>
    <scope>NUCLEOTIDE SEQUENCE [LARGE SCALE GENOMIC DNA]</scope>
    <source>
        <strain evidence="1 2">MK-D1</strain>
    </source>
</reference>
<proteinExistence type="predicted"/>
<sequence length="133" mass="16148">MAAFNQIYHHSGMIHLLFDPNKIFEEDQPWYPKKQDFIDRNLVRYEGVAPNQRLYWNYPGDTRIELGEYQYYSYNFFTDLDKNELWFNYWHKMKDGYGYDLKNIFEVRLGLSDGFMSNYCDRIVSLFDDAQSS</sequence>
<accession>A0AC61ZU44</accession>
<gene>
    <name evidence="1" type="ORF">DSAG12_04540</name>
</gene>
<dbReference type="EMBL" id="CP042905">
    <property type="protein sequence ID" value="XDF89333.1"/>
    <property type="molecule type" value="Genomic_DNA"/>
</dbReference>
<organism evidence="1 2">
    <name type="scientific">Promethearchaeum syntrophicum</name>
    <dbReference type="NCBI Taxonomy" id="2594042"/>
    <lineage>
        <taxon>Archaea</taxon>
        <taxon>Promethearchaeati</taxon>
        <taxon>Promethearchaeota</taxon>
        <taxon>Promethearchaeia</taxon>
        <taxon>Promethearchaeales</taxon>
        <taxon>Promethearchaeaceae</taxon>
        <taxon>Promethearchaeum</taxon>
    </lineage>
</organism>
<protein>
    <submittedName>
        <fullName evidence="1">Uncharacterized protein</fullName>
    </submittedName>
</protein>
<name>A0AC61ZU44_9ARCH</name>
<evidence type="ECO:0000313" key="1">
    <source>
        <dbReference type="EMBL" id="XDF89333.1"/>
    </source>
</evidence>
<evidence type="ECO:0000313" key="2">
    <source>
        <dbReference type="Proteomes" id="UP000321408"/>
    </source>
</evidence>
<reference evidence="1 2" key="2">
    <citation type="journal article" date="2024" name="Int. J. Syst. Evol. Microbiol.">
        <title>Promethearchaeum syntrophicum gen. nov., sp. nov., an anaerobic, obligately syntrophic archaeon, the first isolate of the lineage 'Asgard' archaea, and proposal of the new archaeal phylum Promethearchaeota phyl. nov. and kingdom Promethearchaeati regn. nov.</title>
        <authorList>
            <person name="Imachi H."/>
            <person name="Nobu M.K."/>
            <person name="Kato S."/>
            <person name="Takaki Y."/>
            <person name="Miyazaki M."/>
            <person name="Miyata M."/>
            <person name="Ogawara M."/>
            <person name="Saito Y."/>
            <person name="Sakai S."/>
            <person name="Tahara Y.O."/>
            <person name="Takano Y."/>
            <person name="Tasumi E."/>
            <person name="Uematsu K."/>
            <person name="Yoshimura T."/>
            <person name="Itoh T."/>
            <person name="Ohkuma M."/>
            <person name="Takai K."/>
        </authorList>
    </citation>
    <scope>NUCLEOTIDE SEQUENCE [LARGE SCALE GENOMIC DNA]</scope>
    <source>
        <strain evidence="1 2">MK-D1</strain>
    </source>
</reference>
<keyword evidence="2" id="KW-1185">Reference proteome</keyword>
<dbReference type="Proteomes" id="UP000321408">
    <property type="component" value="Chromosome"/>
</dbReference>